<evidence type="ECO:0000313" key="4">
    <source>
        <dbReference type="Proteomes" id="UP001642482"/>
    </source>
</evidence>
<dbReference type="PANTHER" id="PTHR48081:SF8">
    <property type="entry name" value="ALPHA_BETA HYDROLASE FOLD-3 DOMAIN-CONTAINING PROTEIN-RELATED"/>
    <property type="match status" value="1"/>
</dbReference>
<gene>
    <name evidence="3" type="ORF">SEUCBS140593_004238</name>
</gene>
<sequence length="344" mass="37244">MSLPADTALHNCGPLNEEGLAEEWVQLEKQLGFRPAVNLEGTVNDQRQVLEDGCAARDKVSLTPNLVSEVDAREATVASLDGFQVPVRIYHKKTAAPPEKGRPGAVYIHGGGWTLGSVQADDLFARMLAHDADHVVVSIDYRRAPEHAYPTASDDCYAVFLWTVANAASLGIDPRQIYVTGNSAGGHLSAVTALRVVTESDKPEALAAQILRIPLTCHPLAFPGKLPERTTVPVYNDHAAVSMFSEYAPNKEDWTAPLVSPLLAPDELLRKLPPTYIDACSEDPLYDGGAAYGKRLDDLGVPVKLFVLQGMPHGSYYLFPELPSSKIANKAVVEGTEWALGLRK</sequence>
<dbReference type="Pfam" id="PF07859">
    <property type="entry name" value="Abhydrolase_3"/>
    <property type="match status" value="1"/>
</dbReference>
<protein>
    <recommendedName>
        <fullName evidence="2">Alpha/beta hydrolase fold-3 domain-containing protein</fullName>
    </recommendedName>
</protein>
<dbReference type="Gene3D" id="3.40.50.1820">
    <property type="entry name" value="alpha/beta hydrolase"/>
    <property type="match status" value="1"/>
</dbReference>
<accession>A0ABP0BLR2</accession>
<evidence type="ECO:0000256" key="1">
    <source>
        <dbReference type="ARBA" id="ARBA00022801"/>
    </source>
</evidence>
<organism evidence="3 4">
    <name type="scientific">Sporothrix eucalyptigena</name>
    <dbReference type="NCBI Taxonomy" id="1812306"/>
    <lineage>
        <taxon>Eukaryota</taxon>
        <taxon>Fungi</taxon>
        <taxon>Dikarya</taxon>
        <taxon>Ascomycota</taxon>
        <taxon>Pezizomycotina</taxon>
        <taxon>Sordariomycetes</taxon>
        <taxon>Sordariomycetidae</taxon>
        <taxon>Ophiostomatales</taxon>
        <taxon>Ophiostomataceae</taxon>
        <taxon>Sporothrix</taxon>
    </lineage>
</organism>
<reference evidence="3 4" key="1">
    <citation type="submission" date="2024-01" db="EMBL/GenBank/DDBJ databases">
        <authorList>
            <person name="Allen C."/>
            <person name="Tagirdzhanova G."/>
        </authorList>
    </citation>
    <scope>NUCLEOTIDE SEQUENCE [LARGE SCALE GENOMIC DNA]</scope>
</reference>
<feature type="domain" description="Alpha/beta hydrolase fold-3" evidence="2">
    <location>
        <begin position="106"/>
        <end position="315"/>
    </location>
</feature>
<evidence type="ECO:0000259" key="2">
    <source>
        <dbReference type="Pfam" id="PF07859"/>
    </source>
</evidence>
<proteinExistence type="predicted"/>
<name>A0ABP0BLR2_9PEZI</name>
<dbReference type="SUPFAM" id="SSF53474">
    <property type="entry name" value="alpha/beta-Hydrolases"/>
    <property type="match status" value="1"/>
</dbReference>
<keyword evidence="4" id="KW-1185">Reference proteome</keyword>
<dbReference type="PANTHER" id="PTHR48081">
    <property type="entry name" value="AB HYDROLASE SUPERFAMILY PROTEIN C4A8.06C"/>
    <property type="match status" value="1"/>
</dbReference>
<dbReference type="Proteomes" id="UP001642482">
    <property type="component" value="Unassembled WGS sequence"/>
</dbReference>
<dbReference type="InterPro" id="IPR050300">
    <property type="entry name" value="GDXG_lipolytic_enzyme"/>
</dbReference>
<comment type="caution">
    <text evidence="3">The sequence shown here is derived from an EMBL/GenBank/DDBJ whole genome shotgun (WGS) entry which is preliminary data.</text>
</comment>
<dbReference type="EMBL" id="CAWUHD010000036">
    <property type="protein sequence ID" value="CAK7220451.1"/>
    <property type="molecule type" value="Genomic_DNA"/>
</dbReference>
<keyword evidence="1" id="KW-0378">Hydrolase</keyword>
<dbReference type="InterPro" id="IPR013094">
    <property type="entry name" value="AB_hydrolase_3"/>
</dbReference>
<evidence type="ECO:0000313" key="3">
    <source>
        <dbReference type="EMBL" id="CAK7220451.1"/>
    </source>
</evidence>
<dbReference type="InterPro" id="IPR029058">
    <property type="entry name" value="AB_hydrolase_fold"/>
</dbReference>